<dbReference type="RefSeq" id="WP_212686036.1">
    <property type="nucleotide sequence ID" value="NZ_JAGSPN010000001.1"/>
</dbReference>
<accession>A0A941I5L2</accession>
<name>A0A941I5L2_9BURK</name>
<evidence type="ECO:0000313" key="1">
    <source>
        <dbReference type="EMBL" id="MBR7780640.1"/>
    </source>
</evidence>
<reference evidence="1" key="1">
    <citation type="submission" date="2021-04" db="EMBL/GenBank/DDBJ databases">
        <title>novel species isolated from subtropical streams in China.</title>
        <authorList>
            <person name="Lu H."/>
        </authorList>
    </citation>
    <scope>NUCLEOTIDE SEQUENCE</scope>
    <source>
        <strain evidence="1">LFS511W</strain>
    </source>
</reference>
<proteinExistence type="predicted"/>
<protein>
    <submittedName>
        <fullName evidence="1">Uncharacterized protein</fullName>
    </submittedName>
</protein>
<keyword evidence="2" id="KW-1185">Reference proteome</keyword>
<dbReference type="AlphaFoldDB" id="A0A941I5L2"/>
<evidence type="ECO:0000313" key="2">
    <source>
        <dbReference type="Proteomes" id="UP000680067"/>
    </source>
</evidence>
<sequence>MGKKFDKAYASLADAYGGIDKFHAEREAMSKEAREVFDQDVLEIGRILRSHLYVEYYIDKYLKEKYCYNRKDLNITFSKKIKIINDKNDELKPFIRSIKRLNLIRNKMAHNLKFRIREEDANFFRNEDLYKNYFFSKIVIDEENKIDVYELYSSLVACRICEILNKKNYLFENVLKAIKDEARDVYFNRA</sequence>
<organism evidence="1 2">
    <name type="scientific">Undibacterium luofuense</name>
    <dbReference type="NCBI Taxonomy" id="2828733"/>
    <lineage>
        <taxon>Bacteria</taxon>
        <taxon>Pseudomonadati</taxon>
        <taxon>Pseudomonadota</taxon>
        <taxon>Betaproteobacteria</taxon>
        <taxon>Burkholderiales</taxon>
        <taxon>Oxalobacteraceae</taxon>
        <taxon>Undibacterium</taxon>
    </lineage>
</organism>
<gene>
    <name evidence="1" type="ORF">KDM89_00680</name>
</gene>
<dbReference type="EMBL" id="JAGSPN010000001">
    <property type="protein sequence ID" value="MBR7780640.1"/>
    <property type="molecule type" value="Genomic_DNA"/>
</dbReference>
<comment type="caution">
    <text evidence="1">The sequence shown here is derived from an EMBL/GenBank/DDBJ whole genome shotgun (WGS) entry which is preliminary data.</text>
</comment>
<dbReference type="Proteomes" id="UP000680067">
    <property type="component" value="Unassembled WGS sequence"/>
</dbReference>